<accession>A0AAJ0XIH5</accession>
<dbReference type="Proteomes" id="UP001296967">
    <property type="component" value="Unassembled WGS sequence"/>
</dbReference>
<proteinExistence type="predicted"/>
<name>A0AAJ0XIH5_HALSE</name>
<keyword evidence="3" id="KW-1185">Reference proteome</keyword>
<gene>
    <name evidence="2" type="ORF">CCR82_18095</name>
</gene>
<reference evidence="2" key="2">
    <citation type="journal article" date="2020" name="Microorganisms">
        <title>Osmotic Adaptation and Compatible Solute Biosynthesis of Phototrophic Bacteria as Revealed from Genome Analyses.</title>
        <authorList>
            <person name="Imhoff J.F."/>
            <person name="Rahn T."/>
            <person name="Kunzel S."/>
            <person name="Keller A."/>
            <person name="Neulinger S.C."/>
        </authorList>
    </citation>
    <scope>NUCLEOTIDE SEQUENCE</scope>
    <source>
        <strain evidence="2">DSM 4395</strain>
    </source>
</reference>
<organism evidence="2 3">
    <name type="scientific">Halochromatium salexigens</name>
    <name type="common">Chromatium salexigens</name>
    <dbReference type="NCBI Taxonomy" id="49447"/>
    <lineage>
        <taxon>Bacteria</taxon>
        <taxon>Pseudomonadati</taxon>
        <taxon>Pseudomonadota</taxon>
        <taxon>Gammaproteobacteria</taxon>
        <taxon>Chromatiales</taxon>
        <taxon>Chromatiaceae</taxon>
        <taxon>Halochromatium</taxon>
    </lineage>
</organism>
<feature type="region of interest" description="Disordered" evidence="1">
    <location>
        <begin position="42"/>
        <end position="74"/>
    </location>
</feature>
<dbReference type="AlphaFoldDB" id="A0AAJ0XIH5"/>
<sequence>MKKLKTTSDHTIYEKRSGRYAVKDRKKRWVQGDDKVAVLRAEGLLKTPEPKATADEAETSDEAASSEDSASDAA</sequence>
<protein>
    <submittedName>
        <fullName evidence="2">Uncharacterized protein</fullName>
    </submittedName>
</protein>
<reference evidence="2" key="1">
    <citation type="submission" date="2017-05" db="EMBL/GenBank/DDBJ databases">
        <authorList>
            <person name="Imhoff J.F."/>
            <person name="Rahn T."/>
            <person name="Kuenzel S."/>
            <person name="Neulinger S.C."/>
        </authorList>
    </citation>
    <scope>NUCLEOTIDE SEQUENCE</scope>
    <source>
        <strain evidence="2">DSM 4395</strain>
    </source>
</reference>
<dbReference type="RefSeq" id="WP_201247233.1">
    <property type="nucleotide sequence ID" value="NZ_NHSF01000099.1"/>
</dbReference>
<comment type="caution">
    <text evidence="2">The sequence shown here is derived from an EMBL/GenBank/DDBJ whole genome shotgun (WGS) entry which is preliminary data.</text>
</comment>
<dbReference type="EMBL" id="NHSF01000099">
    <property type="protein sequence ID" value="MBK5932385.1"/>
    <property type="molecule type" value="Genomic_DNA"/>
</dbReference>
<evidence type="ECO:0000313" key="2">
    <source>
        <dbReference type="EMBL" id="MBK5932385.1"/>
    </source>
</evidence>
<evidence type="ECO:0000313" key="3">
    <source>
        <dbReference type="Proteomes" id="UP001296967"/>
    </source>
</evidence>
<evidence type="ECO:0000256" key="1">
    <source>
        <dbReference type="SAM" id="MobiDB-lite"/>
    </source>
</evidence>
<feature type="compositionally biased region" description="Acidic residues" evidence="1">
    <location>
        <begin position="55"/>
        <end position="65"/>
    </location>
</feature>